<evidence type="ECO:0000313" key="2">
    <source>
        <dbReference type="Proteomes" id="UP001054945"/>
    </source>
</evidence>
<evidence type="ECO:0008006" key="3">
    <source>
        <dbReference type="Google" id="ProtNLM"/>
    </source>
</evidence>
<dbReference type="EMBL" id="BPLR01012333">
    <property type="protein sequence ID" value="GIY53230.1"/>
    <property type="molecule type" value="Genomic_DNA"/>
</dbReference>
<proteinExistence type="predicted"/>
<evidence type="ECO:0000313" key="1">
    <source>
        <dbReference type="EMBL" id="GIY53230.1"/>
    </source>
</evidence>
<keyword evidence="2" id="KW-1185">Reference proteome</keyword>
<accession>A0AAV4U649</accession>
<gene>
    <name evidence="1" type="ORF">CEXT_124251</name>
</gene>
<organism evidence="1 2">
    <name type="scientific">Caerostris extrusa</name>
    <name type="common">Bark spider</name>
    <name type="synonym">Caerostris bankana</name>
    <dbReference type="NCBI Taxonomy" id="172846"/>
    <lineage>
        <taxon>Eukaryota</taxon>
        <taxon>Metazoa</taxon>
        <taxon>Ecdysozoa</taxon>
        <taxon>Arthropoda</taxon>
        <taxon>Chelicerata</taxon>
        <taxon>Arachnida</taxon>
        <taxon>Araneae</taxon>
        <taxon>Araneomorphae</taxon>
        <taxon>Entelegynae</taxon>
        <taxon>Araneoidea</taxon>
        <taxon>Araneidae</taxon>
        <taxon>Caerostris</taxon>
    </lineage>
</organism>
<dbReference type="AlphaFoldDB" id="A0AAV4U649"/>
<reference evidence="1 2" key="1">
    <citation type="submission" date="2021-06" db="EMBL/GenBank/DDBJ databases">
        <title>Caerostris extrusa draft genome.</title>
        <authorList>
            <person name="Kono N."/>
            <person name="Arakawa K."/>
        </authorList>
    </citation>
    <scope>NUCLEOTIDE SEQUENCE [LARGE SCALE GENOMIC DNA]</scope>
</reference>
<sequence>MLYPGKNIESNDVVRLIMNMAQGEMFKKKCGSNHIYINGISRVNTYDFELTTLLTSLCIYDFVEDFLVHLGYPIKSRNIVYAYFSKEF</sequence>
<dbReference type="Proteomes" id="UP001054945">
    <property type="component" value="Unassembled WGS sequence"/>
</dbReference>
<name>A0AAV4U649_CAEEX</name>
<protein>
    <recommendedName>
        <fullName evidence="3">Homing endonuclease LAGLIDADG domain-containing protein</fullName>
    </recommendedName>
</protein>
<comment type="caution">
    <text evidence="1">The sequence shown here is derived from an EMBL/GenBank/DDBJ whole genome shotgun (WGS) entry which is preliminary data.</text>
</comment>